<comment type="caution">
    <text evidence="3">The sequence shown here is derived from an EMBL/GenBank/DDBJ whole genome shotgun (WGS) entry which is preliminary data.</text>
</comment>
<proteinExistence type="predicted"/>
<feature type="region of interest" description="Disordered" evidence="1">
    <location>
        <begin position="541"/>
        <end position="601"/>
    </location>
</feature>
<protein>
    <submittedName>
        <fullName evidence="3">Uncharacterized protein</fullName>
    </submittedName>
</protein>
<dbReference type="OrthoDB" id="2563669at2759"/>
<feature type="compositionally biased region" description="Low complexity" evidence="1">
    <location>
        <begin position="576"/>
        <end position="591"/>
    </location>
</feature>
<dbReference type="CDD" id="cd12087">
    <property type="entry name" value="TM_EGFR-like"/>
    <property type="match status" value="1"/>
</dbReference>
<evidence type="ECO:0000256" key="2">
    <source>
        <dbReference type="SAM" id="Phobius"/>
    </source>
</evidence>
<dbReference type="Gene3D" id="2.60.120.260">
    <property type="entry name" value="Galactose-binding domain-like"/>
    <property type="match status" value="2"/>
</dbReference>
<dbReference type="Proteomes" id="UP000292702">
    <property type="component" value="Unassembled WGS sequence"/>
</dbReference>
<sequence length="601" mass="65254">MSLRNTTVSHLSPSIQYTPGMLWFEGTNDTDSELCSYPEQSYHATNSSGGSGRAVFQWYGEGSMWVYGAYRQRLGPYNVTLDGQLETRPGYQAGDQEDLNSVLFSTSSLLPGKHQVELANAWQDPESVLDITSIVFQSALGEANTIEDSSSQCLWSTDDWQADSVSHTTFNSSGWMAMNFSGKYGVGIELWGATGPQNSPFSVTLDGWSARSFPSNTQVPPTSNTSQLLFFQYGLKDGQHTMLIRNDPAWSGLNEASTTLDIDRTVAFSQVGTTAVPTIDTHKTRNLAIIISTSVAVVLIIAVALIWYMRRRHAKIRRKNSLLRPSPFEVPLSPDSPEPEDMLEHGDFKLPPLTPGQRSFASSVVRALPMLNVGFLPGKLRKQRPRRKVDHSPSGSFDLIDSGPGTYKHRPVDSETPHAPYSVLANASSSHAVGLESPAPALARLPKDDVHRGHKHTRTVSTSSGTASIDSVSVLDPSIVFNISYAGSTIDSPLDPALPPNMRPLTISTAIVPPLVPNRRPASSKVASPEEAFAAVRANAEFEAPQPAGPKKRNRPLPIPKKIKIGLPLPFKREGTSSAPGSGKTPPTSSSQPPPYRMMDE</sequence>
<dbReference type="STRING" id="92696.A0A4R0RQM5"/>
<name>A0A4R0RQM5_9APHY</name>
<keyword evidence="2" id="KW-0812">Transmembrane</keyword>
<dbReference type="EMBL" id="RWJN01000010">
    <property type="protein sequence ID" value="TCD71071.1"/>
    <property type="molecule type" value="Genomic_DNA"/>
</dbReference>
<dbReference type="AlphaFoldDB" id="A0A4R0RQM5"/>
<reference evidence="3 4" key="1">
    <citation type="submission" date="2018-11" db="EMBL/GenBank/DDBJ databases">
        <title>Genome assembly of Steccherinum ochraceum LE-BIN_3174, the white-rot fungus of the Steccherinaceae family (The Residual Polyporoid clade, Polyporales, Basidiomycota).</title>
        <authorList>
            <person name="Fedorova T.V."/>
            <person name="Glazunova O.A."/>
            <person name="Landesman E.O."/>
            <person name="Moiseenko K.V."/>
            <person name="Psurtseva N.V."/>
            <person name="Savinova O.S."/>
            <person name="Shakhova N.V."/>
            <person name="Tyazhelova T.V."/>
            <person name="Vasina D.V."/>
        </authorList>
    </citation>
    <scope>NUCLEOTIDE SEQUENCE [LARGE SCALE GENOMIC DNA]</scope>
    <source>
        <strain evidence="3 4">LE-BIN_3174</strain>
    </source>
</reference>
<accession>A0A4R0RQM5</accession>
<evidence type="ECO:0000313" key="4">
    <source>
        <dbReference type="Proteomes" id="UP000292702"/>
    </source>
</evidence>
<evidence type="ECO:0000256" key="1">
    <source>
        <dbReference type="SAM" id="MobiDB-lite"/>
    </source>
</evidence>
<gene>
    <name evidence="3" type="ORF">EIP91_000163</name>
</gene>
<feature type="region of interest" description="Disordered" evidence="1">
    <location>
        <begin position="382"/>
        <end position="404"/>
    </location>
</feature>
<organism evidence="3 4">
    <name type="scientific">Steccherinum ochraceum</name>
    <dbReference type="NCBI Taxonomy" id="92696"/>
    <lineage>
        <taxon>Eukaryota</taxon>
        <taxon>Fungi</taxon>
        <taxon>Dikarya</taxon>
        <taxon>Basidiomycota</taxon>
        <taxon>Agaricomycotina</taxon>
        <taxon>Agaricomycetes</taxon>
        <taxon>Polyporales</taxon>
        <taxon>Steccherinaceae</taxon>
        <taxon>Steccherinum</taxon>
    </lineage>
</organism>
<evidence type="ECO:0000313" key="3">
    <source>
        <dbReference type="EMBL" id="TCD71071.1"/>
    </source>
</evidence>
<keyword evidence="2" id="KW-1133">Transmembrane helix</keyword>
<feature type="transmembrane region" description="Helical" evidence="2">
    <location>
        <begin position="287"/>
        <end position="309"/>
    </location>
</feature>
<keyword evidence="4" id="KW-1185">Reference proteome</keyword>
<keyword evidence="2" id="KW-0472">Membrane</keyword>
<feature type="compositionally biased region" description="Pro residues" evidence="1">
    <location>
        <begin position="592"/>
        <end position="601"/>
    </location>
</feature>